<feature type="binding site" evidence="7">
    <location>
        <position position="154"/>
    </location>
    <ligand>
        <name>FAD</name>
        <dbReference type="ChEBI" id="CHEBI:57692"/>
    </ligand>
</feature>
<keyword evidence="4 7" id="KW-0274">FAD</keyword>
<evidence type="ECO:0000256" key="6">
    <source>
        <dbReference type="PIRSR" id="PIRSR000137-1"/>
    </source>
</evidence>
<dbReference type="InterPro" id="IPR027424">
    <property type="entry name" value="Glucose_Oxidase_domain_2"/>
</dbReference>
<dbReference type="InterPro" id="IPR000172">
    <property type="entry name" value="GMC_OxRdtase_N"/>
</dbReference>
<feature type="active site" description="Proton acceptor" evidence="6">
    <location>
        <position position="464"/>
    </location>
</feature>
<dbReference type="Proteomes" id="UP000256328">
    <property type="component" value="Unassembled WGS sequence"/>
</dbReference>
<comment type="caution">
    <text evidence="9">The sequence shown here is derived from an EMBL/GenBank/DDBJ whole genome shotgun (WGS) entry which is preliminary data.</text>
</comment>
<name>A0A3D8RJR7_9HELO</name>
<evidence type="ECO:0000313" key="9">
    <source>
        <dbReference type="EMBL" id="RDW74091.1"/>
    </source>
</evidence>
<dbReference type="InterPro" id="IPR012132">
    <property type="entry name" value="GMC_OxRdtase"/>
</dbReference>
<evidence type="ECO:0000256" key="5">
    <source>
        <dbReference type="ARBA" id="ARBA00023002"/>
    </source>
</evidence>
<evidence type="ECO:0000256" key="2">
    <source>
        <dbReference type="ARBA" id="ARBA00010790"/>
    </source>
</evidence>
<accession>A0A3D8RJR7</accession>
<dbReference type="PANTHER" id="PTHR11552:SF123">
    <property type="entry name" value="GMC OXIDOREDUCTASE (AFU_ORTHOLOGUE AFUA_2G01770)-RELATED"/>
    <property type="match status" value="1"/>
</dbReference>
<dbReference type="SUPFAM" id="SSF54373">
    <property type="entry name" value="FAD-linked reductases, C-terminal domain"/>
    <property type="match status" value="1"/>
</dbReference>
<dbReference type="Pfam" id="PF00732">
    <property type="entry name" value="GMC_oxred_N"/>
    <property type="match status" value="1"/>
</dbReference>
<feature type="domain" description="Glucose-methanol-choline oxidoreductase N-terminal" evidence="8">
    <location>
        <begin position="190"/>
        <end position="204"/>
    </location>
</feature>
<keyword evidence="10" id="KW-1185">Reference proteome</keyword>
<dbReference type="Gene3D" id="4.10.450.10">
    <property type="entry name" value="Glucose Oxidase, domain 2"/>
    <property type="match status" value="1"/>
</dbReference>
<dbReference type="GO" id="GO:0016614">
    <property type="term" value="F:oxidoreductase activity, acting on CH-OH group of donors"/>
    <property type="evidence" value="ECO:0007669"/>
    <property type="project" value="InterPro"/>
</dbReference>
<dbReference type="PANTHER" id="PTHR11552">
    <property type="entry name" value="GLUCOSE-METHANOL-CHOLINE GMC OXIDOREDUCTASE"/>
    <property type="match status" value="1"/>
</dbReference>
<comment type="cofactor">
    <cofactor evidence="1 7">
        <name>FAD</name>
        <dbReference type="ChEBI" id="CHEBI:57692"/>
    </cofactor>
</comment>
<dbReference type="InterPro" id="IPR007867">
    <property type="entry name" value="GMC_OxRtase_C"/>
</dbReference>
<protein>
    <recommendedName>
        <fullName evidence="8">Glucose-methanol-choline oxidoreductase N-terminal domain-containing protein</fullName>
    </recommendedName>
</protein>
<evidence type="ECO:0000256" key="3">
    <source>
        <dbReference type="ARBA" id="ARBA00022630"/>
    </source>
</evidence>
<keyword evidence="3" id="KW-0285">Flavoprotein</keyword>
<gene>
    <name evidence="9" type="ORF">BP5796_07533</name>
</gene>
<evidence type="ECO:0000256" key="7">
    <source>
        <dbReference type="PIRSR" id="PIRSR000137-2"/>
    </source>
</evidence>
<evidence type="ECO:0000259" key="8">
    <source>
        <dbReference type="PROSITE" id="PS00624"/>
    </source>
</evidence>
<feature type="active site" description="Proton donor" evidence="6">
    <location>
        <position position="426"/>
    </location>
</feature>
<dbReference type="OrthoDB" id="269227at2759"/>
<sequence>MLMKYHGFGVWETVVNECVEGGWIRGDAHDYDAWAKLVGDERWSYKNMLPYMKKTETHWSAEDALPAAVAAQHGFSGPVFQASVSSTGRKFPLRDNVKQAWAEIGISELPGGDGNAGSPLGLAELQENRRDGLRQLSSSAYPLEGVTVLTDSLVKRVIFSTDLYTTTATGIELADGTKKYARKEVILSCGAYRTPQLLMLSGIGPEDILAENGIEPVLDSPEVGANLWDHLMIPSFWKLLPSVAAQGVAMGSNNALFTQKEFGTGIPLDWIVSTTLPREELIAAITADEGSEPAADHPLLIQTRTFVETFIAYAAGGAASPAIPFDGSHISGTVIGLMPTSRGKVTISSSSPVDAPVIDPKYFSTSVDKLAMRTGLRQLAKVLMKTNAGKAFCEDEAIAEGHKSILSANDAELEARVAALTGTTFHPGGTAAMGRVVDSELNVIGLRGLRVVDASVLPVPIASHLQVALYALAEQAADIIGHSKQ</sequence>
<dbReference type="GO" id="GO:0050660">
    <property type="term" value="F:flavin adenine dinucleotide binding"/>
    <property type="evidence" value="ECO:0007669"/>
    <property type="project" value="InterPro"/>
</dbReference>
<dbReference type="PROSITE" id="PS00624">
    <property type="entry name" value="GMC_OXRED_2"/>
    <property type="match status" value="1"/>
</dbReference>
<evidence type="ECO:0000256" key="1">
    <source>
        <dbReference type="ARBA" id="ARBA00001974"/>
    </source>
</evidence>
<evidence type="ECO:0000313" key="10">
    <source>
        <dbReference type="Proteomes" id="UP000256328"/>
    </source>
</evidence>
<proteinExistence type="inferred from homology"/>
<evidence type="ECO:0000256" key="4">
    <source>
        <dbReference type="ARBA" id="ARBA00022827"/>
    </source>
</evidence>
<dbReference type="EMBL" id="PDLN01000010">
    <property type="protein sequence ID" value="RDW74091.1"/>
    <property type="molecule type" value="Genomic_DNA"/>
</dbReference>
<dbReference type="PIRSF" id="PIRSF000137">
    <property type="entry name" value="Alcohol_oxidase"/>
    <property type="match status" value="1"/>
</dbReference>
<dbReference type="Pfam" id="PF05199">
    <property type="entry name" value="GMC_oxred_C"/>
    <property type="match status" value="1"/>
</dbReference>
<dbReference type="Gene3D" id="3.30.560.10">
    <property type="entry name" value="Glucose Oxidase, domain 3"/>
    <property type="match status" value="1"/>
</dbReference>
<dbReference type="SUPFAM" id="SSF51905">
    <property type="entry name" value="FAD/NAD(P)-binding domain"/>
    <property type="match status" value="1"/>
</dbReference>
<organism evidence="9 10">
    <name type="scientific">Coleophoma crateriformis</name>
    <dbReference type="NCBI Taxonomy" id="565419"/>
    <lineage>
        <taxon>Eukaryota</taxon>
        <taxon>Fungi</taxon>
        <taxon>Dikarya</taxon>
        <taxon>Ascomycota</taxon>
        <taxon>Pezizomycotina</taxon>
        <taxon>Leotiomycetes</taxon>
        <taxon>Helotiales</taxon>
        <taxon>Dermateaceae</taxon>
        <taxon>Coleophoma</taxon>
    </lineage>
</organism>
<dbReference type="InterPro" id="IPR036188">
    <property type="entry name" value="FAD/NAD-bd_sf"/>
</dbReference>
<dbReference type="AlphaFoldDB" id="A0A3D8RJR7"/>
<reference evidence="9 10" key="1">
    <citation type="journal article" date="2018" name="IMA Fungus">
        <title>IMA Genome-F 9: Draft genome sequence of Annulohypoxylon stygium, Aspergillus mulundensis, Berkeleyomyces basicola (syn. Thielaviopsis basicola), Ceratocystis smalleyi, two Cercospora beticola strains, Coleophoma cylindrospora, Fusarium fracticaudum, Phialophora cf. hyalina, and Morchella septimelata.</title>
        <authorList>
            <person name="Wingfield B.D."/>
            <person name="Bills G.F."/>
            <person name="Dong Y."/>
            <person name="Huang W."/>
            <person name="Nel W.J."/>
            <person name="Swalarsk-Parry B.S."/>
            <person name="Vaghefi N."/>
            <person name="Wilken P.M."/>
            <person name="An Z."/>
            <person name="de Beer Z.W."/>
            <person name="De Vos L."/>
            <person name="Chen L."/>
            <person name="Duong T.A."/>
            <person name="Gao Y."/>
            <person name="Hammerbacher A."/>
            <person name="Kikkert J.R."/>
            <person name="Li Y."/>
            <person name="Li H."/>
            <person name="Li K."/>
            <person name="Li Q."/>
            <person name="Liu X."/>
            <person name="Ma X."/>
            <person name="Naidoo K."/>
            <person name="Pethybridge S.J."/>
            <person name="Sun J."/>
            <person name="Steenkamp E.T."/>
            <person name="van der Nest M.A."/>
            <person name="van Wyk S."/>
            <person name="Wingfield M.J."/>
            <person name="Xiong C."/>
            <person name="Yue Q."/>
            <person name="Zhang X."/>
        </authorList>
    </citation>
    <scope>NUCLEOTIDE SEQUENCE [LARGE SCALE GENOMIC DNA]</scope>
    <source>
        <strain evidence="9 10">BP5796</strain>
    </source>
</reference>
<dbReference type="Gene3D" id="3.50.50.60">
    <property type="entry name" value="FAD/NAD(P)-binding domain"/>
    <property type="match status" value="1"/>
</dbReference>
<comment type="similarity">
    <text evidence="2">Belongs to the GMC oxidoreductase family.</text>
</comment>
<keyword evidence="5" id="KW-0560">Oxidoreductase</keyword>